<feature type="transmembrane region" description="Helical" evidence="6">
    <location>
        <begin position="143"/>
        <end position="165"/>
    </location>
</feature>
<feature type="transmembrane region" description="Helical" evidence="6">
    <location>
        <begin position="171"/>
        <end position="193"/>
    </location>
</feature>
<dbReference type="AlphaFoldDB" id="A0A150WSW1"/>
<evidence type="ECO:0000313" key="8">
    <source>
        <dbReference type="EMBL" id="KYG67369.1"/>
    </source>
</evidence>
<comment type="caution">
    <text evidence="8">The sequence shown here is derived from an EMBL/GenBank/DDBJ whole genome shotgun (WGS) entry which is preliminary data.</text>
</comment>
<comment type="subcellular location">
    <subcellularLocation>
        <location evidence="1">Cell membrane</location>
        <topology evidence="1">Multi-pass membrane protein</topology>
    </subcellularLocation>
</comment>
<feature type="transmembrane region" description="Helical" evidence="6">
    <location>
        <begin position="287"/>
        <end position="305"/>
    </location>
</feature>
<sequence length="411" mass="44458">MEATIPSPSTGFTGYQKFIIAILAFLQFTIILDFMILSPLGAILMPALKVTTMQFGAVVSGYAISAGLSGFLTAGFADRFDRKKLLLFFYGGFILGTFLCGIAPNYEFLLGARIVTGLFGGVIGSIVFAILTDLFPMHQRGRVMGFLQTAFAASQVLGLPAGLYLSNHWGWHMPFMMIVVISLIAGVFIVLYMKPINAHLALQTDKKAYQHLLHTIQVPKYLLAFAATALLSIGGFMIMPFSSAFTVNNLGIHQDQLPIIYLITGIASILIGPLVGKASDSLGKFNVFIFGSLVSMVMVMVYTHLGVTPLVVVILVNTVMFVGIFSRMIPSQALMSAIPTPANRGAFMSISSSLQSLAGGLGSIIAGLIVVQEADGMIRHFETIGYVMVGLSLFTLVMMYMINRMVQNENR</sequence>
<evidence type="ECO:0000256" key="5">
    <source>
        <dbReference type="ARBA" id="ARBA00023136"/>
    </source>
</evidence>
<gene>
    <name evidence="8" type="ORF">AZI86_10265</name>
</gene>
<protein>
    <submittedName>
        <fullName evidence="8">MFS transporter</fullName>
    </submittedName>
</protein>
<keyword evidence="4 6" id="KW-1133">Transmembrane helix</keyword>
<dbReference type="EMBL" id="LUKE01000001">
    <property type="protein sequence ID" value="KYG67369.1"/>
    <property type="molecule type" value="Genomic_DNA"/>
</dbReference>
<reference evidence="8 9" key="1">
    <citation type="submission" date="2016-03" db="EMBL/GenBank/DDBJ databases">
        <authorList>
            <person name="Ploux O."/>
        </authorList>
    </citation>
    <scope>NUCLEOTIDE SEQUENCE [LARGE SCALE GENOMIC DNA]</scope>
    <source>
        <strain evidence="8 9">R0</strain>
    </source>
</reference>
<feature type="transmembrane region" description="Helical" evidence="6">
    <location>
        <begin position="383"/>
        <end position="402"/>
    </location>
</feature>
<keyword evidence="9" id="KW-1185">Reference proteome</keyword>
<evidence type="ECO:0000256" key="1">
    <source>
        <dbReference type="ARBA" id="ARBA00004651"/>
    </source>
</evidence>
<feature type="transmembrane region" description="Helical" evidence="6">
    <location>
        <begin position="311"/>
        <end position="329"/>
    </location>
</feature>
<dbReference type="Proteomes" id="UP000075320">
    <property type="component" value="Unassembled WGS sequence"/>
</dbReference>
<feature type="transmembrane region" description="Helical" evidence="6">
    <location>
        <begin position="221"/>
        <end position="239"/>
    </location>
</feature>
<dbReference type="RefSeq" id="WP_061834943.1">
    <property type="nucleotide sequence ID" value="NZ_LUKE01000001.1"/>
</dbReference>
<dbReference type="InterPro" id="IPR011701">
    <property type="entry name" value="MFS"/>
</dbReference>
<evidence type="ECO:0000256" key="6">
    <source>
        <dbReference type="SAM" id="Phobius"/>
    </source>
</evidence>
<feature type="transmembrane region" description="Helical" evidence="6">
    <location>
        <begin position="85"/>
        <end position="104"/>
    </location>
</feature>
<feature type="transmembrane region" description="Helical" evidence="6">
    <location>
        <begin position="55"/>
        <end position="73"/>
    </location>
</feature>
<feature type="transmembrane region" description="Helical" evidence="6">
    <location>
        <begin position="259"/>
        <end position="275"/>
    </location>
</feature>
<keyword evidence="3 6" id="KW-0812">Transmembrane</keyword>
<feature type="transmembrane region" description="Helical" evidence="6">
    <location>
        <begin position="110"/>
        <end position="131"/>
    </location>
</feature>
<dbReference type="PANTHER" id="PTHR43124:SF3">
    <property type="entry name" value="CHLORAMPHENICOL EFFLUX PUMP RV0191"/>
    <property type="match status" value="1"/>
</dbReference>
<dbReference type="InterPro" id="IPR050189">
    <property type="entry name" value="MFS_Efflux_Transporters"/>
</dbReference>
<dbReference type="PROSITE" id="PS50850">
    <property type="entry name" value="MFS"/>
    <property type="match status" value="1"/>
</dbReference>
<proteinExistence type="predicted"/>
<keyword evidence="2" id="KW-1003">Cell membrane</keyword>
<evidence type="ECO:0000313" key="9">
    <source>
        <dbReference type="Proteomes" id="UP000075320"/>
    </source>
</evidence>
<feature type="transmembrane region" description="Helical" evidence="6">
    <location>
        <begin position="18"/>
        <end position="43"/>
    </location>
</feature>
<dbReference type="Gene3D" id="1.20.1250.20">
    <property type="entry name" value="MFS general substrate transporter like domains"/>
    <property type="match status" value="1"/>
</dbReference>
<evidence type="ECO:0000259" key="7">
    <source>
        <dbReference type="PROSITE" id="PS50850"/>
    </source>
</evidence>
<dbReference type="InterPro" id="IPR020846">
    <property type="entry name" value="MFS_dom"/>
</dbReference>
<organism evidence="8 9">
    <name type="scientific">Bdellovibrio bacteriovorus</name>
    <dbReference type="NCBI Taxonomy" id="959"/>
    <lineage>
        <taxon>Bacteria</taxon>
        <taxon>Pseudomonadati</taxon>
        <taxon>Bdellovibrionota</taxon>
        <taxon>Bdellovibrionia</taxon>
        <taxon>Bdellovibrionales</taxon>
        <taxon>Pseudobdellovibrionaceae</taxon>
        <taxon>Bdellovibrio</taxon>
    </lineage>
</organism>
<dbReference type="Pfam" id="PF07690">
    <property type="entry name" value="MFS_1"/>
    <property type="match status" value="1"/>
</dbReference>
<dbReference type="SUPFAM" id="SSF103473">
    <property type="entry name" value="MFS general substrate transporter"/>
    <property type="match status" value="1"/>
</dbReference>
<dbReference type="CDD" id="cd17324">
    <property type="entry name" value="MFS_NepI_like"/>
    <property type="match status" value="1"/>
</dbReference>
<evidence type="ECO:0000256" key="3">
    <source>
        <dbReference type="ARBA" id="ARBA00022692"/>
    </source>
</evidence>
<dbReference type="PANTHER" id="PTHR43124">
    <property type="entry name" value="PURINE EFFLUX PUMP PBUE"/>
    <property type="match status" value="1"/>
</dbReference>
<dbReference type="GO" id="GO:0022857">
    <property type="term" value="F:transmembrane transporter activity"/>
    <property type="evidence" value="ECO:0007669"/>
    <property type="project" value="InterPro"/>
</dbReference>
<feature type="domain" description="Major facilitator superfamily (MFS) profile" evidence="7">
    <location>
        <begin position="19"/>
        <end position="407"/>
    </location>
</feature>
<dbReference type="InterPro" id="IPR036259">
    <property type="entry name" value="MFS_trans_sf"/>
</dbReference>
<name>A0A150WSW1_BDEBC</name>
<keyword evidence="5 6" id="KW-0472">Membrane</keyword>
<evidence type="ECO:0000256" key="4">
    <source>
        <dbReference type="ARBA" id="ARBA00022989"/>
    </source>
</evidence>
<dbReference type="OrthoDB" id="9812221at2"/>
<evidence type="ECO:0000256" key="2">
    <source>
        <dbReference type="ARBA" id="ARBA00022475"/>
    </source>
</evidence>
<feature type="transmembrane region" description="Helical" evidence="6">
    <location>
        <begin position="350"/>
        <end position="371"/>
    </location>
</feature>
<accession>A0A150WSW1</accession>
<dbReference type="GO" id="GO:0005886">
    <property type="term" value="C:plasma membrane"/>
    <property type="evidence" value="ECO:0007669"/>
    <property type="project" value="UniProtKB-SubCell"/>
</dbReference>